<dbReference type="HOGENOM" id="CLU_841946_0_0_1"/>
<feature type="transmembrane region" description="Helical" evidence="2">
    <location>
        <begin position="126"/>
        <end position="148"/>
    </location>
</feature>
<keyword evidence="2" id="KW-0472">Membrane</keyword>
<dbReference type="AlphaFoldDB" id="M2NNQ0"/>
<dbReference type="KEGG" id="bcom:BAUCODRAFT_199488"/>
<keyword evidence="2" id="KW-0812">Transmembrane</keyword>
<protein>
    <recommendedName>
        <fullName evidence="5">Mid2 domain-containing protein</fullName>
    </recommendedName>
</protein>
<evidence type="ECO:0000313" key="3">
    <source>
        <dbReference type="EMBL" id="EMD01150.1"/>
    </source>
</evidence>
<dbReference type="OMA" id="SMNHIPE"/>
<dbReference type="GeneID" id="19109630"/>
<name>M2NNQ0_BAUPA</name>
<dbReference type="Proteomes" id="UP000011761">
    <property type="component" value="Unassembled WGS sequence"/>
</dbReference>
<feature type="region of interest" description="Disordered" evidence="1">
    <location>
        <begin position="51"/>
        <end position="119"/>
    </location>
</feature>
<proteinExistence type="predicted"/>
<evidence type="ECO:0008006" key="5">
    <source>
        <dbReference type="Google" id="ProtNLM"/>
    </source>
</evidence>
<keyword evidence="4" id="KW-1185">Reference proteome</keyword>
<reference evidence="3 4" key="1">
    <citation type="journal article" date="2012" name="PLoS Pathog.">
        <title>Diverse lifestyles and strategies of plant pathogenesis encoded in the genomes of eighteen Dothideomycetes fungi.</title>
        <authorList>
            <person name="Ohm R.A."/>
            <person name="Feau N."/>
            <person name="Henrissat B."/>
            <person name="Schoch C.L."/>
            <person name="Horwitz B.A."/>
            <person name="Barry K.W."/>
            <person name="Condon B.J."/>
            <person name="Copeland A.C."/>
            <person name="Dhillon B."/>
            <person name="Glaser F."/>
            <person name="Hesse C.N."/>
            <person name="Kosti I."/>
            <person name="LaButti K."/>
            <person name="Lindquist E.A."/>
            <person name="Lucas S."/>
            <person name="Salamov A.A."/>
            <person name="Bradshaw R.E."/>
            <person name="Ciuffetti L."/>
            <person name="Hamelin R.C."/>
            <person name="Kema G.H.J."/>
            <person name="Lawrence C."/>
            <person name="Scott J.A."/>
            <person name="Spatafora J.W."/>
            <person name="Turgeon B.G."/>
            <person name="de Wit P.J.G.M."/>
            <person name="Zhong S."/>
            <person name="Goodwin S.B."/>
            <person name="Grigoriev I.V."/>
        </authorList>
    </citation>
    <scope>NUCLEOTIDE SEQUENCE [LARGE SCALE GENOMIC DNA]</scope>
    <source>
        <strain evidence="3 4">UAMH 10762</strain>
    </source>
</reference>
<feature type="region of interest" description="Disordered" evidence="1">
    <location>
        <begin position="184"/>
        <end position="330"/>
    </location>
</feature>
<sequence>MTTTEAPTSTTNALSVLLSAVPSDVAASFESAFDSLTSRLLAASSHQASSTTTTSISATTTQSNTPSTTPTILSISSTESSLSLTPTPSTFSTVSSRLTSFSSTAPPTTSVTTASTNGGQLKNASIAGIATGVAAGAVLLILAGAYLFRRRQLGKPLFGRGGSRRSNGSGGKRVFPEVAWLYDPRMSPRQGSPTREVEERAGLAHASHSRNNSSSSMNHIPEPREGVAELASAPASPQLHPRPTSPLLAPAAPYVRGQSPQGRPRSGSASPRRSGSSSPGGRRSRSSFGASRTDLSRPMSAIYEEPPRPSVDARQGLLAPESINTQRHSA</sequence>
<dbReference type="OrthoDB" id="3935453at2759"/>
<accession>M2NNQ0</accession>
<feature type="compositionally biased region" description="Low complexity" evidence="1">
    <location>
        <begin position="205"/>
        <end position="219"/>
    </location>
</feature>
<dbReference type="RefSeq" id="XP_007672334.1">
    <property type="nucleotide sequence ID" value="XM_007674144.1"/>
</dbReference>
<evidence type="ECO:0000313" key="4">
    <source>
        <dbReference type="Proteomes" id="UP000011761"/>
    </source>
</evidence>
<feature type="compositionally biased region" description="Low complexity" evidence="1">
    <location>
        <begin position="259"/>
        <end position="292"/>
    </location>
</feature>
<gene>
    <name evidence="3" type="ORF">BAUCODRAFT_199488</name>
</gene>
<dbReference type="EMBL" id="KB445550">
    <property type="protein sequence ID" value="EMD01150.1"/>
    <property type="molecule type" value="Genomic_DNA"/>
</dbReference>
<organism evidence="3 4">
    <name type="scientific">Baudoinia panamericana (strain UAMH 10762)</name>
    <name type="common">Angels' share fungus</name>
    <name type="synonym">Baudoinia compniacensis (strain UAMH 10762)</name>
    <dbReference type="NCBI Taxonomy" id="717646"/>
    <lineage>
        <taxon>Eukaryota</taxon>
        <taxon>Fungi</taxon>
        <taxon>Dikarya</taxon>
        <taxon>Ascomycota</taxon>
        <taxon>Pezizomycotina</taxon>
        <taxon>Dothideomycetes</taxon>
        <taxon>Dothideomycetidae</taxon>
        <taxon>Mycosphaerellales</taxon>
        <taxon>Teratosphaeriaceae</taxon>
        <taxon>Baudoinia</taxon>
    </lineage>
</organism>
<dbReference type="eggNOG" id="ENOG502T9IY">
    <property type="taxonomic scope" value="Eukaryota"/>
</dbReference>
<evidence type="ECO:0000256" key="2">
    <source>
        <dbReference type="SAM" id="Phobius"/>
    </source>
</evidence>
<keyword evidence="2" id="KW-1133">Transmembrane helix</keyword>
<evidence type="ECO:0000256" key="1">
    <source>
        <dbReference type="SAM" id="MobiDB-lite"/>
    </source>
</evidence>
<feature type="compositionally biased region" description="Low complexity" evidence="1">
    <location>
        <begin position="51"/>
        <end position="116"/>
    </location>
</feature>